<sequence length="183" mass="20273">MMLGGSDGAAVAGLVRATAAATAASRSKALLLLELVDVHLLLPALMAAEGHLTHVDEGVAAGAEAAVAEPAGLEERRRLRHGEALQRVPPLHGARPRPRPRPRLRRRRRRRAASRRPRRWRELRQARRPPHRGRRGPAAPGPLPRRHVPPDLSLLARISRRRRRSSSWVGSEEPKRKARGRLG</sequence>
<dbReference type="EMBL" id="GBRH01180135">
    <property type="protein sequence ID" value="JAE17761.1"/>
    <property type="molecule type" value="Transcribed_RNA"/>
</dbReference>
<feature type="region of interest" description="Disordered" evidence="1">
    <location>
        <begin position="81"/>
        <end position="183"/>
    </location>
</feature>
<protein>
    <submittedName>
        <fullName evidence="2">Uncharacterized protein</fullName>
    </submittedName>
</protein>
<evidence type="ECO:0000313" key="2">
    <source>
        <dbReference type="EMBL" id="JAE17761.1"/>
    </source>
</evidence>
<reference evidence="2" key="2">
    <citation type="journal article" date="2015" name="Data Brief">
        <title>Shoot transcriptome of the giant reed, Arundo donax.</title>
        <authorList>
            <person name="Barrero R.A."/>
            <person name="Guerrero F.D."/>
            <person name="Moolhuijzen P."/>
            <person name="Goolsby J.A."/>
            <person name="Tidwell J."/>
            <person name="Bellgard S.E."/>
            <person name="Bellgard M.I."/>
        </authorList>
    </citation>
    <scope>NUCLEOTIDE SEQUENCE</scope>
    <source>
        <tissue evidence="2">Shoot tissue taken approximately 20 cm above the soil surface</tissue>
    </source>
</reference>
<feature type="compositionally biased region" description="Basic residues" evidence="1">
    <location>
        <begin position="126"/>
        <end position="135"/>
    </location>
</feature>
<proteinExistence type="predicted"/>
<organism evidence="2">
    <name type="scientific">Arundo donax</name>
    <name type="common">Giant reed</name>
    <name type="synonym">Donax arundinaceus</name>
    <dbReference type="NCBI Taxonomy" id="35708"/>
    <lineage>
        <taxon>Eukaryota</taxon>
        <taxon>Viridiplantae</taxon>
        <taxon>Streptophyta</taxon>
        <taxon>Embryophyta</taxon>
        <taxon>Tracheophyta</taxon>
        <taxon>Spermatophyta</taxon>
        <taxon>Magnoliopsida</taxon>
        <taxon>Liliopsida</taxon>
        <taxon>Poales</taxon>
        <taxon>Poaceae</taxon>
        <taxon>PACMAD clade</taxon>
        <taxon>Arundinoideae</taxon>
        <taxon>Arundineae</taxon>
        <taxon>Arundo</taxon>
    </lineage>
</organism>
<accession>A0A0A9G5E8</accession>
<name>A0A0A9G5E8_ARUDO</name>
<evidence type="ECO:0000256" key="1">
    <source>
        <dbReference type="SAM" id="MobiDB-lite"/>
    </source>
</evidence>
<dbReference type="AlphaFoldDB" id="A0A0A9G5E8"/>
<feature type="compositionally biased region" description="Basic residues" evidence="1">
    <location>
        <begin position="94"/>
        <end position="119"/>
    </location>
</feature>
<reference evidence="2" key="1">
    <citation type="submission" date="2014-09" db="EMBL/GenBank/DDBJ databases">
        <authorList>
            <person name="Magalhaes I.L.F."/>
            <person name="Oliveira U."/>
            <person name="Santos F.R."/>
            <person name="Vidigal T.H.D.A."/>
            <person name="Brescovit A.D."/>
            <person name="Santos A.J."/>
        </authorList>
    </citation>
    <scope>NUCLEOTIDE SEQUENCE</scope>
    <source>
        <tissue evidence="2">Shoot tissue taken approximately 20 cm above the soil surface</tissue>
    </source>
</reference>